<accession>F2UD72</accession>
<keyword evidence="2" id="KW-1185">Reference proteome</keyword>
<name>F2UD72_SALR5</name>
<protein>
    <recommendedName>
        <fullName evidence="3">Ribosomal protein S21</fullName>
    </recommendedName>
</protein>
<reference evidence="1" key="1">
    <citation type="submission" date="2009-08" db="EMBL/GenBank/DDBJ databases">
        <title>Annotation of Salpingoeca rosetta.</title>
        <authorList>
            <consortium name="The Broad Institute Genome Sequencing Platform"/>
            <person name="Russ C."/>
            <person name="Cuomo C."/>
            <person name="Burger G."/>
            <person name="Gray M.W."/>
            <person name="Holland P.W.H."/>
            <person name="King N."/>
            <person name="Lang F.B.F."/>
            <person name="Roger A.J."/>
            <person name="Ruiz-Trillo I."/>
            <person name="Young S.K."/>
            <person name="Zeng Q."/>
            <person name="Gargeya S."/>
            <person name="Alvarado L."/>
            <person name="Berlin A."/>
            <person name="Chapman S.B."/>
            <person name="Chen Z."/>
            <person name="Freedman E."/>
            <person name="Gellesch M."/>
            <person name="Goldberg J."/>
            <person name="Griggs A."/>
            <person name="Gujja S."/>
            <person name="Heilman E."/>
            <person name="Heiman D."/>
            <person name="Howarth C."/>
            <person name="Mehta T."/>
            <person name="Neiman D."/>
            <person name="Pearson M."/>
            <person name="Roberts A."/>
            <person name="Saif S."/>
            <person name="Shea T."/>
            <person name="Shenoy N."/>
            <person name="Sisk P."/>
            <person name="Stolte C."/>
            <person name="Sykes S."/>
            <person name="White J."/>
            <person name="Yandava C."/>
            <person name="Haas B."/>
            <person name="Nusbaum C."/>
            <person name="Birren B."/>
        </authorList>
    </citation>
    <scope>NUCLEOTIDE SEQUENCE [LARGE SCALE GENOMIC DNA]</scope>
    <source>
        <strain evidence="1">ATCC 50818</strain>
    </source>
</reference>
<evidence type="ECO:0008006" key="3">
    <source>
        <dbReference type="Google" id="ProtNLM"/>
    </source>
</evidence>
<dbReference type="KEGG" id="sre:PTSG_05931"/>
<evidence type="ECO:0000313" key="2">
    <source>
        <dbReference type="Proteomes" id="UP000007799"/>
    </source>
</evidence>
<dbReference type="RefSeq" id="XP_004992824.1">
    <property type="nucleotide sequence ID" value="XM_004992767.1"/>
</dbReference>
<proteinExistence type="predicted"/>
<dbReference type="GeneID" id="16073395"/>
<dbReference type="InParanoid" id="F2UD72"/>
<dbReference type="EMBL" id="GL832969">
    <property type="protein sequence ID" value="EGD74567.1"/>
    <property type="molecule type" value="Genomic_DNA"/>
</dbReference>
<organism evidence="2">
    <name type="scientific">Salpingoeca rosetta (strain ATCC 50818 / BSB-021)</name>
    <dbReference type="NCBI Taxonomy" id="946362"/>
    <lineage>
        <taxon>Eukaryota</taxon>
        <taxon>Choanoflagellata</taxon>
        <taxon>Craspedida</taxon>
        <taxon>Salpingoecidae</taxon>
        <taxon>Salpingoeca</taxon>
    </lineage>
</organism>
<sequence length="92" mass="10773">MRHPRFVANTVRLAVAKRPEDALTALSKITRGLKNNGVISSLIGRKRYTPPFERRRQEENAACVRIYQREFKKKVNLYFEMHPEKRGSQMGK</sequence>
<gene>
    <name evidence="1" type="ORF">PTSG_05931</name>
</gene>
<dbReference type="Proteomes" id="UP000007799">
    <property type="component" value="Unassembled WGS sequence"/>
</dbReference>
<evidence type="ECO:0000313" key="1">
    <source>
        <dbReference type="EMBL" id="EGD74567.1"/>
    </source>
</evidence>
<dbReference type="AlphaFoldDB" id="F2UD72"/>